<evidence type="ECO:0000313" key="1">
    <source>
        <dbReference type="EMBL" id="KAJ9655713.1"/>
    </source>
</evidence>
<dbReference type="EMBL" id="JAPDRQ010000091">
    <property type="protein sequence ID" value="KAJ9655713.1"/>
    <property type="molecule type" value="Genomic_DNA"/>
</dbReference>
<evidence type="ECO:0000313" key="2">
    <source>
        <dbReference type="Proteomes" id="UP001172386"/>
    </source>
</evidence>
<protein>
    <submittedName>
        <fullName evidence="1">Mediator complex subunit</fullName>
    </submittedName>
</protein>
<reference evidence="1" key="1">
    <citation type="submission" date="2022-10" db="EMBL/GenBank/DDBJ databases">
        <title>Culturing micro-colonial fungi from biological soil crusts in the Mojave desert and describing Neophaeococcomyces mojavensis, and introducing the new genera and species Taxawa tesnikishii.</title>
        <authorList>
            <person name="Kurbessoian T."/>
            <person name="Stajich J.E."/>
        </authorList>
    </citation>
    <scope>NUCLEOTIDE SEQUENCE</scope>
    <source>
        <strain evidence="1">JES_112</strain>
    </source>
</reference>
<accession>A0ACC3A5T9</accession>
<keyword evidence="2" id="KW-1185">Reference proteome</keyword>
<gene>
    <name evidence="1" type="primary">RGR1</name>
    <name evidence="1" type="ORF">H2198_005510</name>
</gene>
<proteinExistence type="predicted"/>
<sequence>MNGHHSNNGLVHTTSPRPQANGNIAASAKNAANQLTPGQQFGKENTASNGISEAQNSVALVRQSGLDMEKLPPEVVEILTHILPDDVYVPMSRLINRTAQSCWQDLLNLIDDLAERPIPDPTEVMARLPAPENQIINDMSDLNRLKKKKMWDFAETHKRTLIKMLVLLQWSSKSQENRLTIALNRYLLELRVAYNATNTALANLADVITSRHDASPDLETAMQVLAAERVPGLPDLGYVGERKLTEKQILSIIRRLNTVLSIRMTFEDSIPEQLSDWHIHDGRVTFNVQNEFGIDLSVASEDTDADFLMVDFQFNFVPTPPLPDDLHDQIAGIVNTQLAQNGLQGAYSFLHELVLTQKLKEYHRQAISLTQGLWNGHLRVEMLKRTLVVQYWTRRLSSKSWIEITINSGRSAQDVEGSSPLTPFLGLRWMRHGKLVSDHEISMNMARLSFESILNQVIAHHTNSIFDGIYNRLVTQTLFTNNELDLEQSSSLFDTYDCSLSMELSKTEYVNLTLDPIGGTVVLSPANERTGRLQYELSRSKNIVDDFINRFSALRCGLAQSRLLNAIKTSSWQYLVGRKPAFNEVKDFFGPSFLRAVFFRQPGWSDDWMLAAAFGVDSDTWFLVFEPSINTLDRIVQILPGVKPLHLEPSLSLDYFDKLAKHSAETIMNQTTDRELRKRGLRTVMSGSYTPGVPSVQFEIPDDEGLDTISKTANATPWSSKRALSKFVITIRAKLDADEALLNRLSSAIADKSIEILPKKRLLILRLEAIVGGSIVNVLFTKLHYINNILSCIKIVHHSEVFKIQSLSVKDIVIAYHERKTTTLSIALLLDTVKSESNNIQLLPAATNPHKLVLTSITKILDSEDKPLFSRFENVLTFLRMTFPLLNTIHYLQGLVPVEEVSAEMAAVDLSEARKWLRIHVLTRDDSTLGVDVFAINSSFQRDDESVETPRTLLARLEIKQVPKLQSWLIRPSVVEFQSYTRPSFTSRALEERLKQKVFTANNNKGWVSLDSAATCKYEEPQYLLKALYITILDWMREAVNKKDETLRTPNPTTKPNSQGGIPQQQPGRNMQQSGGPSRVMTAAPQQVRQPPPQQQRRQGNQNQNQNQNRNTQQRSSVPHDVITLE</sequence>
<organism evidence="1 2">
    <name type="scientific">Neophaeococcomyces mojaviensis</name>
    <dbReference type="NCBI Taxonomy" id="3383035"/>
    <lineage>
        <taxon>Eukaryota</taxon>
        <taxon>Fungi</taxon>
        <taxon>Dikarya</taxon>
        <taxon>Ascomycota</taxon>
        <taxon>Pezizomycotina</taxon>
        <taxon>Eurotiomycetes</taxon>
        <taxon>Chaetothyriomycetidae</taxon>
        <taxon>Chaetothyriales</taxon>
        <taxon>Chaetothyriales incertae sedis</taxon>
        <taxon>Neophaeococcomyces</taxon>
    </lineage>
</organism>
<dbReference type="Proteomes" id="UP001172386">
    <property type="component" value="Unassembled WGS sequence"/>
</dbReference>
<name>A0ACC3A5T9_9EURO</name>
<comment type="caution">
    <text evidence="1">The sequence shown here is derived from an EMBL/GenBank/DDBJ whole genome shotgun (WGS) entry which is preliminary data.</text>
</comment>